<accession>A0ABS8THP0</accession>
<name>A0ABS8THP0_DATST</name>
<organism evidence="1 2">
    <name type="scientific">Datura stramonium</name>
    <name type="common">Jimsonweed</name>
    <name type="synonym">Common thornapple</name>
    <dbReference type="NCBI Taxonomy" id="4076"/>
    <lineage>
        <taxon>Eukaryota</taxon>
        <taxon>Viridiplantae</taxon>
        <taxon>Streptophyta</taxon>
        <taxon>Embryophyta</taxon>
        <taxon>Tracheophyta</taxon>
        <taxon>Spermatophyta</taxon>
        <taxon>Magnoliopsida</taxon>
        <taxon>eudicotyledons</taxon>
        <taxon>Gunneridae</taxon>
        <taxon>Pentapetalae</taxon>
        <taxon>asterids</taxon>
        <taxon>lamiids</taxon>
        <taxon>Solanales</taxon>
        <taxon>Solanaceae</taxon>
        <taxon>Solanoideae</taxon>
        <taxon>Datureae</taxon>
        <taxon>Datura</taxon>
    </lineage>
</organism>
<comment type="caution">
    <text evidence="1">The sequence shown here is derived from an EMBL/GenBank/DDBJ whole genome shotgun (WGS) entry which is preliminary data.</text>
</comment>
<proteinExistence type="predicted"/>
<evidence type="ECO:0000313" key="2">
    <source>
        <dbReference type="Proteomes" id="UP000823775"/>
    </source>
</evidence>
<dbReference type="EMBL" id="JACEIK010001553">
    <property type="protein sequence ID" value="MCD7470359.1"/>
    <property type="molecule type" value="Genomic_DNA"/>
</dbReference>
<sequence>CNTSVLPVLIREEQVKHNQGSVLKPCIPTYISTGISPGLIGGSLVNAIQYTGSRLRQTDISRNASRVSPVTCQIPALFYPLLFLLYDRAATRTRAPSCH</sequence>
<dbReference type="Proteomes" id="UP000823775">
    <property type="component" value="Unassembled WGS sequence"/>
</dbReference>
<feature type="non-terminal residue" evidence="1">
    <location>
        <position position="1"/>
    </location>
</feature>
<evidence type="ECO:0000313" key="1">
    <source>
        <dbReference type="EMBL" id="MCD7470359.1"/>
    </source>
</evidence>
<gene>
    <name evidence="1" type="ORF">HAX54_010146</name>
</gene>
<reference evidence="1 2" key="1">
    <citation type="journal article" date="2021" name="BMC Genomics">
        <title>Datura genome reveals duplications of psychoactive alkaloid biosynthetic genes and high mutation rate following tissue culture.</title>
        <authorList>
            <person name="Rajewski A."/>
            <person name="Carter-House D."/>
            <person name="Stajich J."/>
            <person name="Litt A."/>
        </authorList>
    </citation>
    <scope>NUCLEOTIDE SEQUENCE [LARGE SCALE GENOMIC DNA]</scope>
    <source>
        <strain evidence="1">AR-01</strain>
    </source>
</reference>
<protein>
    <submittedName>
        <fullName evidence="1">Uncharacterized protein</fullName>
    </submittedName>
</protein>
<keyword evidence="2" id="KW-1185">Reference proteome</keyword>